<name>A0ABP3Y6S0_9FLAO</name>
<feature type="binding site" evidence="7">
    <location>
        <begin position="10"/>
        <end position="12"/>
    </location>
    <ligand>
        <name>4-CDP-2-C-methyl-D-erythritol 2-phosphate</name>
        <dbReference type="ChEBI" id="CHEBI:57919"/>
    </ligand>
</feature>
<comment type="function">
    <text evidence="7">Involved in the biosynthesis of isopentenyl diphosphate (IPP) and dimethylallyl diphosphate (DMAPP), two major building blocks of isoprenoid compounds. Catalyzes the conversion of 4-diphosphocytidyl-2-C-methyl-D-erythritol 2-phosphate (CDP-ME2P) to 2-C-methyl-D-erythritol 2,4-cyclodiphosphate (ME-CPP) with a corresponding release of cytidine 5-monophosphate (CMP).</text>
</comment>
<dbReference type="Gene3D" id="3.30.1330.50">
    <property type="entry name" value="2-C-methyl-D-erythritol 2,4-cyclodiphosphate synthase"/>
    <property type="match status" value="1"/>
</dbReference>
<feature type="binding site" evidence="7">
    <location>
        <begin position="36"/>
        <end position="37"/>
    </location>
    <ligand>
        <name>4-CDP-2-C-methyl-D-erythritol 2-phosphate</name>
        <dbReference type="ChEBI" id="CHEBI:57919"/>
    </ligand>
</feature>
<evidence type="ECO:0000256" key="1">
    <source>
        <dbReference type="ARBA" id="ARBA00000200"/>
    </source>
</evidence>
<reference evidence="11" key="1">
    <citation type="journal article" date="2019" name="Int. J. Syst. Evol. Microbiol.">
        <title>The Global Catalogue of Microorganisms (GCM) 10K type strain sequencing project: providing services to taxonomists for standard genome sequencing and annotation.</title>
        <authorList>
            <consortium name="The Broad Institute Genomics Platform"/>
            <consortium name="The Broad Institute Genome Sequencing Center for Infectious Disease"/>
            <person name="Wu L."/>
            <person name="Ma J."/>
        </authorList>
    </citation>
    <scope>NUCLEOTIDE SEQUENCE [LARGE SCALE GENOMIC DNA]</scope>
    <source>
        <strain evidence="11">JCM 16083</strain>
    </source>
</reference>
<keyword evidence="4 7" id="KW-0479">Metal-binding</keyword>
<dbReference type="NCBIfam" id="TIGR00151">
    <property type="entry name" value="ispF"/>
    <property type="match status" value="1"/>
</dbReference>
<comment type="caution">
    <text evidence="10">The sequence shown here is derived from an EMBL/GenBank/DDBJ whole genome shotgun (WGS) entry which is preliminary data.</text>
</comment>
<comment type="subunit">
    <text evidence="7">Homotrimer.</text>
</comment>
<dbReference type="CDD" id="cd00554">
    <property type="entry name" value="MECDP_synthase"/>
    <property type="match status" value="1"/>
</dbReference>
<dbReference type="PROSITE" id="PS01350">
    <property type="entry name" value="ISPF"/>
    <property type="match status" value="1"/>
</dbReference>
<comment type="similarity">
    <text evidence="7 8">Belongs to the IspF family.</text>
</comment>
<gene>
    <name evidence="7 10" type="primary">ispF</name>
    <name evidence="10" type="ORF">GCM10009118_29080</name>
</gene>
<evidence type="ECO:0000313" key="10">
    <source>
        <dbReference type="EMBL" id="GAA0876498.1"/>
    </source>
</evidence>
<feature type="binding site" evidence="7">
    <location>
        <position position="12"/>
    </location>
    <ligand>
        <name>a divalent metal cation</name>
        <dbReference type="ChEBI" id="CHEBI:60240"/>
    </ligand>
</feature>
<organism evidence="10 11">
    <name type="scientific">Wandonia haliotis</name>
    <dbReference type="NCBI Taxonomy" id="574963"/>
    <lineage>
        <taxon>Bacteria</taxon>
        <taxon>Pseudomonadati</taxon>
        <taxon>Bacteroidota</taxon>
        <taxon>Flavobacteriia</taxon>
        <taxon>Flavobacteriales</taxon>
        <taxon>Crocinitomicaceae</taxon>
        <taxon>Wandonia</taxon>
    </lineage>
</organism>
<comment type="catalytic activity">
    <reaction evidence="1 7 8">
        <text>4-CDP-2-C-methyl-D-erythritol 2-phosphate = 2-C-methyl-D-erythritol 2,4-cyclic diphosphate + CMP</text>
        <dbReference type="Rhea" id="RHEA:23864"/>
        <dbReference type="ChEBI" id="CHEBI:57919"/>
        <dbReference type="ChEBI" id="CHEBI:58483"/>
        <dbReference type="ChEBI" id="CHEBI:60377"/>
        <dbReference type="EC" id="4.6.1.12"/>
    </reaction>
</comment>
<evidence type="ECO:0000256" key="8">
    <source>
        <dbReference type="RuleBase" id="RU004395"/>
    </source>
</evidence>
<comment type="cofactor">
    <cofactor evidence="7">
        <name>a divalent metal cation</name>
        <dbReference type="ChEBI" id="CHEBI:60240"/>
    </cofactor>
    <text evidence="7">Binds 1 divalent metal cation per subunit.</text>
</comment>
<evidence type="ECO:0000256" key="2">
    <source>
        <dbReference type="ARBA" id="ARBA00004709"/>
    </source>
</evidence>
<dbReference type="EC" id="4.6.1.12" evidence="3 7"/>
<keyword evidence="5 7" id="KW-0414">Isoprene biosynthesis</keyword>
<dbReference type="PANTHER" id="PTHR43181">
    <property type="entry name" value="2-C-METHYL-D-ERYTHRITOL 2,4-CYCLODIPHOSPHATE SYNTHASE, CHLOROPLASTIC"/>
    <property type="match status" value="1"/>
</dbReference>
<feature type="binding site" evidence="7">
    <location>
        <begin position="58"/>
        <end position="60"/>
    </location>
    <ligand>
        <name>4-CDP-2-C-methyl-D-erythritol 2-phosphate</name>
        <dbReference type="ChEBI" id="CHEBI:57919"/>
    </ligand>
</feature>
<protein>
    <recommendedName>
        <fullName evidence="3 7">2-C-methyl-D-erythritol 2,4-cyclodiphosphate synthase</fullName>
        <shortName evidence="7">MECDP-synthase</shortName>
        <shortName evidence="7">MECPP-synthase</shortName>
        <shortName evidence="7">MECPS</shortName>
        <ecNumber evidence="3 7">4.6.1.12</ecNumber>
    </recommendedName>
</protein>
<evidence type="ECO:0000256" key="3">
    <source>
        <dbReference type="ARBA" id="ARBA00012579"/>
    </source>
</evidence>
<dbReference type="InterPro" id="IPR020555">
    <property type="entry name" value="MECDP_synthase_CS"/>
</dbReference>
<evidence type="ECO:0000256" key="6">
    <source>
        <dbReference type="ARBA" id="ARBA00023239"/>
    </source>
</evidence>
<dbReference type="PANTHER" id="PTHR43181:SF1">
    <property type="entry name" value="2-C-METHYL-D-ERYTHRITOL 2,4-CYCLODIPHOSPHATE SYNTHASE, CHLOROPLASTIC"/>
    <property type="match status" value="1"/>
</dbReference>
<dbReference type="EMBL" id="BAAAFH010000022">
    <property type="protein sequence ID" value="GAA0876498.1"/>
    <property type="molecule type" value="Genomic_DNA"/>
</dbReference>
<sequence length="159" mass="17389">MKLRIGYGFDVHRLADGHSLFIGGVKVPSEFGAVGHSDADVLLHAVCDALLGALSLRDIGYHFSDTDPAFKGIDSKILLERVFSMIKEKGYAVNNIDTTVVLEKPKLSSYIPEMQKVISTLLEVSEDCVSVKATTHETVDSFGEKRAIKAYACCLLIKK</sequence>
<dbReference type="HAMAP" id="MF_00107">
    <property type="entry name" value="IspF"/>
    <property type="match status" value="1"/>
</dbReference>
<accession>A0ABP3Y6S0</accession>
<comment type="pathway">
    <text evidence="2 7">Isoprenoid biosynthesis; isopentenyl diphosphate biosynthesis via DXP pathway; isopentenyl diphosphate from 1-deoxy-D-xylulose 5-phosphate: step 4/6.</text>
</comment>
<dbReference type="InterPro" id="IPR003526">
    <property type="entry name" value="MECDP_synthase"/>
</dbReference>
<dbReference type="Proteomes" id="UP001501126">
    <property type="component" value="Unassembled WGS sequence"/>
</dbReference>
<feature type="binding site" evidence="7">
    <location>
        <begin position="134"/>
        <end position="137"/>
    </location>
    <ligand>
        <name>4-CDP-2-C-methyl-D-erythritol 2-phosphate</name>
        <dbReference type="ChEBI" id="CHEBI:57919"/>
    </ligand>
</feature>
<dbReference type="Pfam" id="PF02542">
    <property type="entry name" value="YgbB"/>
    <property type="match status" value="1"/>
</dbReference>
<keyword evidence="11" id="KW-1185">Reference proteome</keyword>
<keyword evidence="6 7" id="KW-0456">Lyase</keyword>
<feature type="domain" description="2-C-methyl-D-erythritol 2,4-cyclodiphosphate synthase" evidence="9">
    <location>
        <begin position="3"/>
        <end position="156"/>
    </location>
</feature>
<evidence type="ECO:0000256" key="5">
    <source>
        <dbReference type="ARBA" id="ARBA00023229"/>
    </source>
</evidence>
<feature type="site" description="Transition state stabilizer" evidence="7">
    <location>
        <position position="135"/>
    </location>
</feature>
<evidence type="ECO:0000313" key="11">
    <source>
        <dbReference type="Proteomes" id="UP001501126"/>
    </source>
</evidence>
<dbReference type="RefSeq" id="WP_343789453.1">
    <property type="nucleotide sequence ID" value="NZ_BAAAFH010000022.1"/>
</dbReference>
<evidence type="ECO:0000256" key="7">
    <source>
        <dbReference type="HAMAP-Rule" id="MF_00107"/>
    </source>
</evidence>
<evidence type="ECO:0000259" key="9">
    <source>
        <dbReference type="Pfam" id="PF02542"/>
    </source>
</evidence>
<evidence type="ECO:0000256" key="4">
    <source>
        <dbReference type="ARBA" id="ARBA00022723"/>
    </source>
</evidence>
<dbReference type="InterPro" id="IPR036571">
    <property type="entry name" value="MECDP_synthase_sf"/>
</dbReference>
<dbReference type="SUPFAM" id="SSF69765">
    <property type="entry name" value="IpsF-like"/>
    <property type="match status" value="1"/>
</dbReference>
<feature type="binding site" evidence="7">
    <location>
        <position position="44"/>
    </location>
    <ligand>
        <name>a divalent metal cation</name>
        <dbReference type="ChEBI" id="CHEBI:60240"/>
    </ligand>
</feature>
<feature type="binding site" evidence="7">
    <location>
        <begin position="63"/>
        <end position="67"/>
    </location>
    <ligand>
        <name>4-CDP-2-C-methyl-D-erythritol 2-phosphate</name>
        <dbReference type="ChEBI" id="CHEBI:57919"/>
    </ligand>
</feature>
<comment type="caution">
    <text evidence="7">Lacks conserved residue(s) required for the propagation of feature annotation.</text>
</comment>
<feature type="binding site" evidence="7">
    <location>
        <position position="10"/>
    </location>
    <ligand>
        <name>a divalent metal cation</name>
        <dbReference type="ChEBI" id="CHEBI:60240"/>
    </ligand>
</feature>
<proteinExistence type="inferred from homology"/>
<feature type="site" description="Transition state stabilizer" evidence="7">
    <location>
        <position position="36"/>
    </location>
</feature>